<evidence type="ECO:0000256" key="1">
    <source>
        <dbReference type="ARBA" id="ARBA00022801"/>
    </source>
</evidence>
<keyword evidence="2" id="KW-0472">Membrane</keyword>
<dbReference type="Pfam" id="PF04185">
    <property type="entry name" value="Phosphoesterase"/>
    <property type="match status" value="1"/>
</dbReference>
<organism evidence="3 4">
    <name type="scientific">Agrocybe pediades</name>
    <dbReference type="NCBI Taxonomy" id="84607"/>
    <lineage>
        <taxon>Eukaryota</taxon>
        <taxon>Fungi</taxon>
        <taxon>Dikarya</taxon>
        <taxon>Basidiomycota</taxon>
        <taxon>Agaricomycotina</taxon>
        <taxon>Agaricomycetes</taxon>
        <taxon>Agaricomycetidae</taxon>
        <taxon>Agaricales</taxon>
        <taxon>Agaricineae</taxon>
        <taxon>Strophariaceae</taxon>
        <taxon>Agrocybe</taxon>
    </lineage>
</organism>
<dbReference type="GO" id="GO:0016788">
    <property type="term" value="F:hydrolase activity, acting on ester bonds"/>
    <property type="evidence" value="ECO:0007669"/>
    <property type="project" value="InterPro"/>
</dbReference>
<keyword evidence="2" id="KW-1133">Transmembrane helix</keyword>
<evidence type="ECO:0008006" key="5">
    <source>
        <dbReference type="Google" id="ProtNLM"/>
    </source>
</evidence>
<name>A0A8H4QWX2_9AGAR</name>
<dbReference type="PANTHER" id="PTHR31956">
    <property type="entry name" value="NON-SPECIFIC PHOSPHOLIPASE C4-RELATED"/>
    <property type="match status" value="1"/>
</dbReference>
<dbReference type="GO" id="GO:0009395">
    <property type="term" value="P:phospholipid catabolic process"/>
    <property type="evidence" value="ECO:0007669"/>
    <property type="project" value="TreeGrafter"/>
</dbReference>
<dbReference type="Gene3D" id="3.40.720.10">
    <property type="entry name" value="Alkaline Phosphatase, subunit A"/>
    <property type="match status" value="1"/>
</dbReference>
<accession>A0A8H4QWX2</accession>
<evidence type="ECO:0000313" key="4">
    <source>
        <dbReference type="Proteomes" id="UP000521872"/>
    </source>
</evidence>
<feature type="transmembrane region" description="Helical" evidence="2">
    <location>
        <begin position="54"/>
        <end position="74"/>
    </location>
</feature>
<dbReference type="EMBL" id="JAACJL010000017">
    <property type="protein sequence ID" value="KAF4618698.1"/>
    <property type="molecule type" value="Genomic_DNA"/>
</dbReference>
<reference evidence="3 4" key="1">
    <citation type="submission" date="2019-12" db="EMBL/GenBank/DDBJ databases">
        <authorList>
            <person name="Floudas D."/>
            <person name="Bentzer J."/>
            <person name="Ahren D."/>
            <person name="Johansson T."/>
            <person name="Persson P."/>
            <person name="Tunlid A."/>
        </authorList>
    </citation>
    <scope>NUCLEOTIDE SEQUENCE [LARGE SCALE GENOMIC DNA]</scope>
    <source>
        <strain evidence="3 4">CBS 102.39</strain>
    </source>
</reference>
<evidence type="ECO:0000313" key="3">
    <source>
        <dbReference type="EMBL" id="KAF4618698.1"/>
    </source>
</evidence>
<protein>
    <recommendedName>
        <fullName evidence="5">Acid phosphatase</fullName>
    </recommendedName>
</protein>
<dbReference type="InterPro" id="IPR017850">
    <property type="entry name" value="Alkaline_phosphatase_core_sf"/>
</dbReference>
<dbReference type="AlphaFoldDB" id="A0A8H4QWX2"/>
<keyword evidence="1" id="KW-0378">Hydrolase</keyword>
<dbReference type="PANTHER" id="PTHR31956:SF15">
    <property type="entry name" value="ACID PHOSPHATASE PHOA"/>
    <property type="match status" value="1"/>
</dbReference>
<keyword evidence="4" id="KW-1185">Reference proteome</keyword>
<dbReference type="Proteomes" id="UP000521872">
    <property type="component" value="Unassembled WGS sequence"/>
</dbReference>
<keyword evidence="2" id="KW-0812">Transmembrane</keyword>
<dbReference type="FunFam" id="3.40.720.10:FF:000064">
    <property type="entry name" value="Probable acid phosphatase Pho610"/>
    <property type="match status" value="1"/>
</dbReference>
<evidence type="ECO:0000256" key="2">
    <source>
        <dbReference type="SAM" id="Phobius"/>
    </source>
</evidence>
<sequence length="535" mass="59245">MLQVSIALSLQLLPLFCYTMCTEFLVLKDRVSPRGSVLLLAFVRITFASELYNLTFFCPVMGTVLYSLLLLTQFTTESVMMPERMGRVHSKMFFFTFDRMDFYILPLVDIGRHAGAYAMCPQTERKYSQDFPIKRRVCTFQLLSDQVSRMITYNNLILSASHFLSAAASVTPSASQTSVPGLVFDRYVSIWLENTDFPGAAADPNFIALTRQGIQLTNFFAVTHPSQPNYISSVGGEYFGLQNDNLNNVPANVSTLVDLLEDKGISWAEYEEDMPSTGFQGLQMLNAAGANDYVRKHNPLITYDSVATNNTRTLNIKNFTLFQQDLAANRLPQWMFITPNMTNDGHDTNVTFASKWANGFLTPLLKNPNFNGPKTLIVLTFDENKTDNQQNRIDTLLLGSAIPSHLVGTTDASFYTHYSELATIEANWNLHTLGRYDVGANVYSFVANVTGDVIRAPKSPTLAQTFLNASYPGILNANVKAPMPIPNTKLVVNQRSVLPKVVSTWGSAALQACTVYSGGVEVPSLANPPVLPKGC</sequence>
<proteinExistence type="predicted"/>
<dbReference type="InterPro" id="IPR007312">
    <property type="entry name" value="Phosphoesterase"/>
</dbReference>
<comment type="caution">
    <text evidence="3">The sequence shown here is derived from an EMBL/GenBank/DDBJ whole genome shotgun (WGS) entry which is preliminary data.</text>
</comment>
<gene>
    <name evidence="3" type="ORF">D9613_010143</name>
</gene>